<dbReference type="Pfam" id="PF19742">
    <property type="entry name" value="DUF6231"/>
    <property type="match status" value="1"/>
</dbReference>
<proteinExistence type="predicted"/>
<comment type="caution">
    <text evidence="1">The sequence shown here is derived from an EMBL/GenBank/DDBJ whole genome shotgun (WGS) entry which is preliminary data.</text>
</comment>
<sequence>MNTMTTPHQALARIIDTCQPATLVVCGKVAGEVGEHWCRHHDESAMTTLDTNAPNEAFPLPETQDLALVTGTLEHLSHEEGQVLLGQLRNYGTHQIAVVVADIPEWSFKDFIGLGFRRQAELREQSDPLTLYTYNIDSYNHKRAWNNPDNWANPEMWDKARW</sequence>
<protein>
    <submittedName>
        <fullName evidence="1">DUF6231 family protein</fullName>
    </submittedName>
</protein>
<accession>A0ABT5YB47</accession>
<dbReference type="InterPro" id="IPR046199">
    <property type="entry name" value="DUF6231"/>
</dbReference>
<reference evidence="1" key="1">
    <citation type="submission" date="2022-07" db="EMBL/GenBank/DDBJ databases">
        <title>Marinobacter iranensis a new bacterium isolate from a hipersaline lake in Iran.</title>
        <authorList>
            <person name="Mohammad A.M.A."/>
            <person name="Cristina S.-P."/>
            <person name="Antonio V."/>
        </authorList>
    </citation>
    <scope>NUCLEOTIDE SEQUENCE</scope>
    <source>
        <strain evidence="1">71-i</strain>
    </source>
</reference>
<evidence type="ECO:0000313" key="2">
    <source>
        <dbReference type="Proteomes" id="UP001143391"/>
    </source>
</evidence>
<dbReference type="Proteomes" id="UP001143391">
    <property type="component" value="Unassembled WGS sequence"/>
</dbReference>
<evidence type="ECO:0000313" key="1">
    <source>
        <dbReference type="EMBL" id="MDF0750907.1"/>
    </source>
</evidence>
<dbReference type="RefSeq" id="WP_275706712.1">
    <property type="nucleotide sequence ID" value="NZ_JANCMW010000006.1"/>
</dbReference>
<keyword evidence="2" id="KW-1185">Reference proteome</keyword>
<name>A0ABT5YB47_9GAMM</name>
<dbReference type="EMBL" id="JANCMW010000006">
    <property type="protein sequence ID" value="MDF0750907.1"/>
    <property type="molecule type" value="Genomic_DNA"/>
</dbReference>
<gene>
    <name evidence="1" type="ORF">NLU14_11805</name>
</gene>
<organism evidence="1 2">
    <name type="scientific">Marinobacter iranensis</name>
    <dbReference type="NCBI Taxonomy" id="2962607"/>
    <lineage>
        <taxon>Bacteria</taxon>
        <taxon>Pseudomonadati</taxon>
        <taxon>Pseudomonadota</taxon>
        <taxon>Gammaproteobacteria</taxon>
        <taxon>Pseudomonadales</taxon>
        <taxon>Marinobacteraceae</taxon>
        <taxon>Marinobacter</taxon>
    </lineage>
</organism>